<feature type="signal peptide" evidence="16">
    <location>
        <begin position="1"/>
        <end position="23"/>
    </location>
</feature>
<dbReference type="PANTHER" id="PTHR43398">
    <property type="entry name" value="DOLICHOL-PHOSPHATE MANNOSYLTRANSFERASE SUBUNIT 1"/>
    <property type="match status" value="1"/>
</dbReference>
<evidence type="ECO:0000256" key="2">
    <source>
        <dbReference type="ARBA" id="ARBA00001936"/>
    </source>
</evidence>
<keyword evidence="19" id="KW-1185">Reference proteome</keyword>
<keyword evidence="9 15" id="KW-0328">Glycosyltransferase</keyword>
<comment type="subunit">
    <text evidence="15">Component of the dolichol-phosphate mannose (DPM) synthase complex.</text>
</comment>
<comment type="caution">
    <text evidence="18">The sequence shown here is derived from an EMBL/GenBank/DDBJ whole genome shotgun (WGS) entry which is preliminary data.</text>
</comment>
<evidence type="ECO:0000256" key="9">
    <source>
        <dbReference type="ARBA" id="ARBA00022676"/>
    </source>
</evidence>
<evidence type="ECO:0000256" key="3">
    <source>
        <dbReference type="ARBA" id="ARBA00001946"/>
    </source>
</evidence>
<reference evidence="18" key="1">
    <citation type="journal article" date="2023" name="Insect Mol. Biol.">
        <title>Genome sequencing provides insights into the evolution of gene families encoding plant cell wall-degrading enzymes in longhorned beetles.</title>
        <authorList>
            <person name="Shin N.R."/>
            <person name="Okamura Y."/>
            <person name="Kirsch R."/>
            <person name="Pauchet Y."/>
        </authorList>
    </citation>
    <scope>NUCLEOTIDE SEQUENCE</scope>
    <source>
        <strain evidence="18">RBIC_L_NR</strain>
    </source>
</reference>
<comment type="pathway">
    <text evidence="5 15">Protein modification; protein glycosylation.</text>
</comment>
<dbReference type="AlphaFoldDB" id="A0AAV8ZN00"/>
<dbReference type="EC" id="2.4.1.83" evidence="7 15"/>
<sequence>MQDPNRCLWIETTFLTYIPLVLVICNCISDMTGENISNSSNKYSILLPTYNEVENLPIIIYLLIKHMNESGFDYEIIVIDDGSPDGTNEAAIQLQKIYGKDKIILRPREKKLGLGTAYIHGIKHATGNFVVIMDADLSHHPKFITEFIKKQQSANFDVVSGTRYIGSGGVYGWDFKRKLVSRTANFITQLLLRPGATDLTGSFRLYKKDILEKLIKSCVSKGYVFQMEMIIRARQLNYSIGEVPITFVDRVYGESKLGGSEIIQFAKSLLYLFATT</sequence>
<evidence type="ECO:0000313" key="18">
    <source>
        <dbReference type="EMBL" id="KAJ8967195.1"/>
    </source>
</evidence>
<comment type="cofactor">
    <cofactor evidence="2">
        <name>Mn(2+)</name>
        <dbReference type="ChEBI" id="CHEBI:29035"/>
    </cofactor>
</comment>
<proteinExistence type="inferred from homology"/>
<comment type="subcellular location">
    <subcellularLocation>
        <location evidence="4 15">Endoplasmic reticulum</location>
    </subcellularLocation>
</comment>
<dbReference type="InterPro" id="IPR029044">
    <property type="entry name" value="Nucleotide-diphossugar_trans"/>
</dbReference>
<evidence type="ECO:0000256" key="16">
    <source>
        <dbReference type="SAM" id="SignalP"/>
    </source>
</evidence>
<evidence type="ECO:0000256" key="13">
    <source>
        <dbReference type="ARBA" id="ARBA00022842"/>
    </source>
</evidence>
<gene>
    <name evidence="18" type="ORF">NQ314_003025</name>
</gene>
<keyword evidence="16" id="KW-0732">Signal</keyword>
<evidence type="ECO:0000313" key="19">
    <source>
        <dbReference type="Proteomes" id="UP001162156"/>
    </source>
</evidence>
<comment type="similarity">
    <text evidence="6 15">Belongs to the glycosyltransferase 2 family.</text>
</comment>
<organism evidence="18 19">
    <name type="scientific">Rhamnusium bicolor</name>
    <dbReference type="NCBI Taxonomy" id="1586634"/>
    <lineage>
        <taxon>Eukaryota</taxon>
        <taxon>Metazoa</taxon>
        <taxon>Ecdysozoa</taxon>
        <taxon>Arthropoda</taxon>
        <taxon>Hexapoda</taxon>
        <taxon>Insecta</taxon>
        <taxon>Pterygota</taxon>
        <taxon>Neoptera</taxon>
        <taxon>Endopterygota</taxon>
        <taxon>Coleoptera</taxon>
        <taxon>Polyphaga</taxon>
        <taxon>Cucujiformia</taxon>
        <taxon>Chrysomeloidea</taxon>
        <taxon>Cerambycidae</taxon>
        <taxon>Lepturinae</taxon>
        <taxon>Rhagiini</taxon>
        <taxon>Rhamnusium</taxon>
    </lineage>
</organism>
<comment type="catalytic activity">
    <reaction evidence="15">
        <text>a di-trans,poly-cis-dolichyl phosphate + GDP-alpha-D-mannose = a di-trans,poly-cis-dolichyl beta-D-mannosyl phosphate + GDP</text>
        <dbReference type="Rhea" id="RHEA:21184"/>
        <dbReference type="Rhea" id="RHEA-COMP:19498"/>
        <dbReference type="Rhea" id="RHEA-COMP:19501"/>
        <dbReference type="ChEBI" id="CHEBI:57527"/>
        <dbReference type="ChEBI" id="CHEBI:57683"/>
        <dbReference type="ChEBI" id="CHEBI:58189"/>
        <dbReference type="ChEBI" id="CHEBI:58211"/>
    </reaction>
</comment>
<evidence type="ECO:0000256" key="12">
    <source>
        <dbReference type="ARBA" id="ARBA00022824"/>
    </source>
</evidence>
<dbReference type="GO" id="GO:0006506">
    <property type="term" value="P:GPI anchor biosynthetic process"/>
    <property type="evidence" value="ECO:0007669"/>
    <property type="project" value="TreeGrafter"/>
</dbReference>
<evidence type="ECO:0000256" key="7">
    <source>
        <dbReference type="ARBA" id="ARBA00012704"/>
    </source>
</evidence>
<feature type="chain" id="PRO_5044023960" description="Dolichol-phosphate mannosyltransferase subunit 1" evidence="16">
    <location>
        <begin position="24"/>
        <end position="276"/>
    </location>
</feature>
<name>A0AAV8ZN00_9CUCU</name>
<comment type="cofactor">
    <cofactor evidence="3">
        <name>Mg(2+)</name>
        <dbReference type="ChEBI" id="CHEBI:18420"/>
    </cofactor>
</comment>
<evidence type="ECO:0000256" key="15">
    <source>
        <dbReference type="RuleBase" id="RU365083"/>
    </source>
</evidence>
<evidence type="ECO:0000256" key="14">
    <source>
        <dbReference type="ARBA" id="ARBA00023211"/>
    </source>
</evidence>
<protein>
    <recommendedName>
        <fullName evidence="8 15">Dolichol-phosphate mannosyltransferase subunit 1</fullName>
        <ecNumber evidence="7 15">2.4.1.83</ecNumber>
    </recommendedName>
</protein>
<dbReference type="EMBL" id="JANEYF010000885">
    <property type="protein sequence ID" value="KAJ8967195.1"/>
    <property type="molecule type" value="Genomic_DNA"/>
</dbReference>
<evidence type="ECO:0000256" key="8">
    <source>
        <dbReference type="ARBA" id="ARBA00014858"/>
    </source>
</evidence>
<dbReference type="InterPro" id="IPR039528">
    <property type="entry name" value="DPM1-like"/>
</dbReference>
<dbReference type="PANTHER" id="PTHR43398:SF1">
    <property type="entry name" value="DOLICHOL-PHOSPHATE MANNOSYLTRANSFERASE SUBUNIT 1"/>
    <property type="match status" value="1"/>
</dbReference>
<comment type="function">
    <text evidence="15">Transfers mannose from GDP-mannose to dolichol monophosphate to form dolichol phosphate mannose (Dol-P-Man) which is the mannosyl donor in pathways leading to N-glycosylation, glycosyl phosphatidylinositol membrane anchoring, and O-mannosylation of proteins.</text>
</comment>
<dbReference type="GO" id="GO:0006488">
    <property type="term" value="P:dolichol-linked oligosaccharide biosynthetic process"/>
    <property type="evidence" value="ECO:0007669"/>
    <property type="project" value="TreeGrafter"/>
</dbReference>
<keyword evidence="14" id="KW-0464">Manganese</keyword>
<evidence type="ECO:0000256" key="11">
    <source>
        <dbReference type="ARBA" id="ARBA00022723"/>
    </source>
</evidence>
<keyword evidence="12 15" id="KW-0256">Endoplasmic reticulum</keyword>
<comment type="cofactor">
    <cofactor evidence="1">
        <name>Ca(2+)</name>
        <dbReference type="ChEBI" id="CHEBI:29108"/>
    </cofactor>
</comment>
<evidence type="ECO:0000256" key="6">
    <source>
        <dbReference type="ARBA" id="ARBA00006739"/>
    </source>
</evidence>
<dbReference type="GO" id="GO:0005789">
    <property type="term" value="C:endoplasmic reticulum membrane"/>
    <property type="evidence" value="ECO:0007669"/>
    <property type="project" value="TreeGrafter"/>
</dbReference>
<feature type="domain" description="Glycosyltransferase 2-like" evidence="17">
    <location>
        <begin position="44"/>
        <end position="214"/>
    </location>
</feature>
<dbReference type="FunFam" id="3.90.550.10:FF:000036">
    <property type="entry name" value="Dolichol-phosphate mannosyltransferase subunit 1"/>
    <property type="match status" value="1"/>
</dbReference>
<dbReference type="GO" id="GO:0035269">
    <property type="term" value="P:protein O-linked glycosylation via mannose"/>
    <property type="evidence" value="ECO:0007669"/>
    <property type="project" value="TreeGrafter"/>
</dbReference>
<dbReference type="Pfam" id="PF00535">
    <property type="entry name" value="Glycos_transf_2"/>
    <property type="match status" value="1"/>
</dbReference>
<dbReference type="Proteomes" id="UP001162156">
    <property type="component" value="Unassembled WGS sequence"/>
</dbReference>
<evidence type="ECO:0000256" key="5">
    <source>
        <dbReference type="ARBA" id="ARBA00004922"/>
    </source>
</evidence>
<dbReference type="SUPFAM" id="SSF53448">
    <property type="entry name" value="Nucleotide-diphospho-sugar transferases"/>
    <property type="match status" value="1"/>
</dbReference>
<dbReference type="GO" id="GO:0004582">
    <property type="term" value="F:dolichyl-phosphate beta-D-mannosyltransferase activity"/>
    <property type="evidence" value="ECO:0007669"/>
    <property type="project" value="UniProtKB-UniRule"/>
</dbReference>
<dbReference type="Gene3D" id="3.90.550.10">
    <property type="entry name" value="Spore Coat Polysaccharide Biosynthesis Protein SpsA, Chain A"/>
    <property type="match status" value="1"/>
</dbReference>
<dbReference type="GO" id="GO:0046872">
    <property type="term" value="F:metal ion binding"/>
    <property type="evidence" value="ECO:0007669"/>
    <property type="project" value="UniProtKB-KW"/>
</dbReference>
<keyword evidence="10 15" id="KW-0808">Transferase</keyword>
<evidence type="ECO:0000256" key="4">
    <source>
        <dbReference type="ARBA" id="ARBA00004240"/>
    </source>
</evidence>
<dbReference type="InterPro" id="IPR001173">
    <property type="entry name" value="Glyco_trans_2-like"/>
</dbReference>
<keyword evidence="13" id="KW-0460">Magnesium</keyword>
<accession>A0AAV8ZN00</accession>
<evidence type="ECO:0000259" key="17">
    <source>
        <dbReference type="Pfam" id="PF00535"/>
    </source>
</evidence>
<dbReference type="CDD" id="cd06442">
    <property type="entry name" value="DPM1_like"/>
    <property type="match status" value="1"/>
</dbReference>
<keyword evidence="11" id="KW-0479">Metal-binding</keyword>
<evidence type="ECO:0000256" key="10">
    <source>
        <dbReference type="ARBA" id="ARBA00022679"/>
    </source>
</evidence>
<evidence type="ECO:0000256" key="1">
    <source>
        <dbReference type="ARBA" id="ARBA00001913"/>
    </source>
</evidence>